<dbReference type="CDD" id="cd05039">
    <property type="entry name" value="PTKc_Csk_like"/>
    <property type="match status" value="1"/>
</dbReference>
<keyword evidence="17" id="KW-1185">Reference proteome</keyword>
<dbReference type="Pfam" id="PF00018">
    <property type="entry name" value="SH3_1"/>
    <property type="match status" value="1"/>
</dbReference>
<evidence type="ECO:0000313" key="17">
    <source>
        <dbReference type="Proteomes" id="UP001209878"/>
    </source>
</evidence>
<dbReference type="SUPFAM" id="SSF56112">
    <property type="entry name" value="Protein kinase-like (PK-like)"/>
    <property type="match status" value="1"/>
</dbReference>
<dbReference type="FunFam" id="1.10.510.10:FF:000272">
    <property type="entry name" value="Tyrosine-protein kinase"/>
    <property type="match status" value="1"/>
</dbReference>
<dbReference type="Gene3D" id="1.10.510.10">
    <property type="entry name" value="Transferase(Phosphotransferase) domain 1"/>
    <property type="match status" value="1"/>
</dbReference>
<dbReference type="InterPro" id="IPR000980">
    <property type="entry name" value="SH2"/>
</dbReference>
<dbReference type="Pfam" id="PF00017">
    <property type="entry name" value="SH2"/>
    <property type="match status" value="1"/>
</dbReference>
<dbReference type="CDD" id="cd11769">
    <property type="entry name" value="SH3_CSK"/>
    <property type="match status" value="1"/>
</dbReference>
<dbReference type="SUPFAM" id="SSF50044">
    <property type="entry name" value="SH3-domain"/>
    <property type="match status" value="1"/>
</dbReference>
<dbReference type="FunFam" id="3.30.200.20:FF:000053">
    <property type="entry name" value="Tyrosine-protein kinase"/>
    <property type="match status" value="1"/>
</dbReference>
<evidence type="ECO:0000256" key="12">
    <source>
        <dbReference type="RuleBase" id="RU362096"/>
    </source>
</evidence>
<sequence>MGDKPKAPTESWKPGTEVVALYNFKGNSKEDLPFSKREVLVIVKSTRDPMWYLAKRSNGTEGMIPANYVQKRGEVKLHAMPWFHGRLKREEAEQLLHSREEGLFLVRESNNFPGDYTLCVCANNKVEHYHIVIRNNKLTIDEDEHFDNLIQLVEPHYLIQLGEPHYLIQLGEPHYLIQLDEPHYLIQLVEHYEKDADGLCTELRQPLKKKGNFEFAVDKQAFVDQGWVIKFKDIKLGEAIGKGEFAGVMKATYNGQNVAVKTLKDGSKDAQEFLAEASVMTALKHKNLVELLGVVLGETIYIVTEYMSRGSLVDYLRSRGRAVITSSDQICFSSDTCNGMAFLEKKKLVHRDLAARNVLIADDNTAKVSDFGLARYVDSNHEGGKFPIKWTSPEALRESKFTNKSDMWSFGVLLWEIYSFGRVPYPRIPLSDVVAHVERGYRMEAPDGCPKEIYDIMLEAWNLDQTKRPDFATVSVKLENLRASTPASAPVQSNV</sequence>
<dbReference type="PROSITE" id="PS50011">
    <property type="entry name" value="PROTEIN_KINASE_DOM"/>
    <property type="match status" value="1"/>
</dbReference>
<dbReference type="SUPFAM" id="SSF55550">
    <property type="entry name" value="SH2 domain"/>
    <property type="match status" value="1"/>
</dbReference>
<comment type="caution">
    <text evidence="16">The sequence shown here is derived from an EMBL/GenBank/DDBJ whole genome shotgun (WGS) entry which is preliminary data.</text>
</comment>
<gene>
    <name evidence="16" type="ORF">NP493_982g00056</name>
</gene>
<dbReference type="PRINTS" id="PR00401">
    <property type="entry name" value="SH2DOMAIN"/>
</dbReference>
<evidence type="ECO:0000256" key="11">
    <source>
        <dbReference type="PROSITE-ProRule" id="PRU10141"/>
    </source>
</evidence>
<evidence type="ECO:0000256" key="8">
    <source>
        <dbReference type="ARBA" id="ARBA00051245"/>
    </source>
</evidence>
<dbReference type="SMART" id="SM00252">
    <property type="entry name" value="SH2"/>
    <property type="match status" value="1"/>
</dbReference>
<keyword evidence="2 12" id="KW-0808">Transferase</keyword>
<evidence type="ECO:0000256" key="1">
    <source>
        <dbReference type="ARBA" id="ARBA00022443"/>
    </source>
</evidence>
<dbReference type="Pfam" id="PF07714">
    <property type="entry name" value="PK_Tyr_Ser-Thr"/>
    <property type="match status" value="1"/>
</dbReference>
<evidence type="ECO:0000256" key="6">
    <source>
        <dbReference type="ARBA" id="ARBA00022999"/>
    </source>
</evidence>
<dbReference type="InterPro" id="IPR036028">
    <property type="entry name" value="SH3-like_dom_sf"/>
</dbReference>
<dbReference type="InterPro" id="IPR000719">
    <property type="entry name" value="Prot_kinase_dom"/>
</dbReference>
<reference evidence="16" key="1">
    <citation type="journal article" date="2023" name="Mol. Biol. Evol.">
        <title>Third-Generation Sequencing Reveals the Adaptive Role of the Epigenome in Three Deep-Sea Polychaetes.</title>
        <authorList>
            <person name="Perez M."/>
            <person name="Aroh O."/>
            <person name="Sun Y."/>
            <person name="Lan Y."/>
            <person name="Juniper S.K."/>
            <person name="Young C.R."/>
            <person name="Angers B."/>
            <person name="Qian P.Y."/>
        </authorList>
    </citation>
    <scope>NUCLEOTIDE SEQUENCE</scope>
    <source>
        <strain evidence="16">R07B-5</strain>
    </source>
</reference>
<protein>
    <recommendedName>
        <fullName evidence="12">Tyrosine-protein kinase</fullName>
        <ecNumber evidence="12">2.7.10.2</ecNumber>
    </recommendedName>
</protein>
<proteinExistence type="inferred from homology"/>
<dbReference type="PRINTS" id="PR00109">
    <property type="entry name" value="TYRKINASE"/>
</dbReference>
<dbReference type="InterPro" id="IPR050198">
    <property type="entry name" value="Non-receptor_tyrosine_kinases"/>
</dbReference>
<feature type="domain" description="SH3" evidence="14">
    <location>
        <begin position="13"/>
        <end position="74"/>
    </location>
</feature>
<feature type="domain" description="Protein kinase" evidence="15">
    <location>
        <begin position="234"/>
        <end position="481"/>
    </location>
</feature>
<dbReference type="InterPro" id="IPR036860">
    <property type="entry name" value="SH2_dom_sf"/>
</dbReference>
<dbReference type="GO" id="GO:0005524">
    <property type="term" value="F:ATP binding"/>
    <property type="evidence" value="ECO:0007669"/>
    <property type="project" value="UniProtKB-UniRule"/>
</dbReference>
<dbReference type="EMBL" id="JAODUO010000983">
    <property type="protein sequence ID" value="KAK2172212.1"/>
    <property type="molecule type" value="Genomic_DNA"/>
</dbReference>
<dbReference type="InterPro" id="IPR001245">
    <property type="entry name" value="Ser-Thr/Tyr_kinase_cat_dom"/>
</dbReference>
<evidence type="ECO:0000259" key="15">
    <source>
        <dbReference type="PROSITE" id="PS50011"/>
    </source>
</evidence>
<dbReference type="PRINTS" id="PR00452">
    <property type="entry name" value="SH3DOMAIN"/>
</dbReference>
<keyword evidence="4 12" id="KW-0418">Kinase</keyword>
<keyword evidence="1 10" id="KW-0728">SH3 domain</keyword>
<dbReference type="PANTHER" id="PTHR24418">
    <property type="entry name" value="TYROSINE-PROTEIN KINASE"/>
    <property type="match status" value="1"/>
</dbReference>
<keyword evidence="7 12" id="KW-0829">Tyrosine-protein kinase</keyword>
<dbReference type="PROSITE" id="PS00109">
    <property type="entry name" value="PROTEIN_KINASE_TYR"/>
    <property type="match status" value="1"/>
</dbReference>
<evidence type="ECO:0000259" key="13">
    <source>
        <dbReference type="PROSITE" id="PS50001"/>
    </source>
</evidence>
<evidence type="ECO:0000256" key="3">
    <source>
        <dbReference type="ARBA" id="ARBA00022741"/>
    </source>
</evidence>
<evidence type="ECO:0000256" key="5">
    <source>
        <dbReference type="ARBA" id="ARBA00022840"/>
    </source>
</evidence>
<dbReference type="InterPro" id="IPR017441">
    <property type="entry name" value="Protein_kinase_ATP_BS"/>
</dbReference>
<keyword evidence="5 11" id="KW-0067">ATP-binding</keyword>
<dbReference type="InterPro" id="IPR020635">
    <property type="entry name" value="Tyr_kinase_cat_dom"/>
</dbReference>
<dbReference type="PROSITE" id="PS00107">
    <property type="entry name" value="PROTEIN_KINASE_ATP"/>
    <property type="match status" value="1"/>
</dbReference>
<dbReference type="EC" id="2.7.10.2" evidence="12"/>
<dbReference type="SMART" id="SM00326">
    <property type="entry name" value="SH3"/>
    <property type="match status" value="1"/>
</dbReference>
<name>A0AAD9KJ20_RIDPI</name>
<dbReference type="PROSITE" id="PS50001">
    <property type="entry name" value="SH2"/>
    <property type="match status" value="1"/>
</dbReference>
<evidence type="ECO:0000256" key="10">
    <source>
        <dbReference type="PROSITE-ProRule" id="PRU00192"/>
    </source>
</evidence>
<feature type="domain" description="SH2" evidence="13">
    <location>
        <begin position="82"/>
        <end position="207"/>
    </location>
</feature>
<comment type="catalytic activity">
    <reaction evidence="8 12">
        <text>L-tyrosyl-[protein] + ATP = O-phospho-L-tyrosyl-[protein] + ADP + H(+)</text>
        <dbReference type="Rhea" id="RHEA:10596"/>
        <dbReference type="Rhea" id="RHEA-COMP:10136"/>
        <dbReference type="Rhea" id="RHEA-COMP:20101"/>
        <dbReference type="ChEBI" id="CHEBI:15378"/>
        <dbReference type="ChEBI" id="CHEBI:30616"/>
        <dbReference type="ChEBI" id="CHEBI:46858"/>
        <dbReference type="ChEBI" id="CHEBI:61978"/>
        <dbReference type="ChEBI" id="CHEBI:456216"/>
        <dbReference type="EC" id="2.7.10.2"/>
    </reaction>
</comment>
<evidence type="ECO:0000259" key="14">
    <source>
        <dbReference type="PROSITE" id="PS50002"/>
    </source>
</evidence>
<comment type="similarity">
    <text evidence="12">Belongs to the protein kinase superfamily. Tyr protein kinase family.</text>
</comment>
<keyword evidence="3 11" id="KW-0547">Nucleotide-binding</keyword>
<organism evidence="16 17">
    <name type="scientific">Ridgeia piscesae</name>
    <name type="common">Tubeworm</name>
    <dbReference type="NCBI Taxonomy" id="27915"/>
    <lineage>
        <taxon>Eukaryota</taxon>
        <taxon>Metazoa</taxon>
        <taxon>Spiralia</taxon>
        <taxon>Lophotrochozoa</taxon>
        <taxon>Annelida</taxon>
        <taxon>Polychaeta</taxon>
        <taxon>Sedentaria</taxon>
        <taxon>Canalipalpata</taxon>
        <taxon>Sabellida</taxon>
        <taxon>Siboglinidae</taxon>
        <taxon>Ridgeia</taxon>
    </lineage>
</organism>
<dbReference type="SMART" id="SM00219">
    <property type="entry name" value="TyrKc"/>
    <property type="match status" value="1"/>
</dbReference>
<accession>A0AAD9KJ20</accession>
<dbReference type="GO" id="GO:0004715">
    <property type="term" value="F:non-membrane spanning protein tyrosine kinase activity"/>
    <property type="evidence" value="ECO:0007669"/>
    <property type="project" value="UniProtKB-EC"/>
</dbReference>
<evidence type="ECO:0000256" key="7">
    <source>
        <dbReference type="ARBA" id="ARBA00023137"/>
    </source>
</evidence>
<evidence type="ECO:0000256" key="2">
    <source>
        <dbReference type="ARBA" id="ARBA00022679"/>
    </source>
</evidence>
<dbReference type="AlphaFoldDB" id="A0AAD9KJ20"/>
<dbReference type="InterPro" id="IPR011009">
    <property type="entry name" value="Kinase-like_dom_sf"/>
</dbReference>
<dbReference type="Proteomes" id="UP001209878">
    <property type="component" value="Unassembled WGS sequence"/>
</dbReference>
<dbReference type="Gene3D" id="3.30.505.10">
    <property type="entry name" value="SH2 domain"/>
    <property type="match status" value="1"/>
</dbReference>
<evidence type="ECO:0000256" key="4">
    <source>
        <dbReference type="ARBA" id="ARBA00022777"/>
    </source>
</evidence>
<dbReference type="InterPro" id="IPR008266">
    <property type="entry name" value="Tyr_kinase_AS"/>
</dbReference>
<dbReference type="InterPro" id="IPR001452">
    <property type="entry name" value="SH3_domain"/>
</dbReference>
<keyword evidence="6 9" id="KW-0727">SH2 domain</keyword>
<evidence type="ECO:0000313" key="16">
    <source>
        <dbReference type="EMBL" id="KAK2172212.1"/>
    </source>
</evidence>
<feature type="binding site" evidence="11">
    <location>
        <position position="261"/>
    </location>
    <ligand>
        <name>ATP</name>
        <dbReference type="ChEBI" id="CHEBI:30616"/>
    </ligand>
</feature>
<evidence type="ECO:0000256" key="9">
    <source>
        <dbReference type="PROSITE-ProRule" id="PRU00191"/>
    </source>
</evidence>
<dbReference type="Gene3D" id="2.30.30.40">
    <property type="entry name" value="SH3 Domains"/>
    <property type="match status" value="1"/>
</dbReference>
<dbReference type="PROSITE" id="PS50002">
    <property type="entry name" value="SH3"/>
    <property type="match status" value="1"/>
</dbReference>